<evidence type="ECO:0000313" key="3">
    <source>
        <dbReference type="Proteomes" id="UP001152622"/>
    </source>
</evidence>
<gene>
    <name evidence="2" type="ORF">SKAU_G00339780</name>
</gene>
<comment type="caution">
    <text evidence="2">The sequence shown here is derived from an EMBL/GenBank/DDBJ whole genome shotgun (WGS) entry which is preliminary data.</text>
</comment>
<proteinExistence type="predicted"/>
<dbReference type="EMBL" id="JAINUF010000015">
    <property type="protein sequence ID" value="KAJ8341687.1"/>
    <property type="molecule type" value="Genomic_DNA"/>
</dbReference>
<evidence type="ECO:0000313" key="2">
    <source>
        <dbReference type="EMBL" id="KAJ8341687.1"/>
    </source>
</evidence>
<name>A0A9Q1IJ36_SYNKA</name>
<feature type="compositionally biased region" description="Basic and acidic residues" evidence="1">
    <location>
        <begin position="24"/>
        <end position="34"/>
    </location>
</feature>
<dbReference type="OrthoDB" id="1741334at2759"/>
<organism evidence="2 3">
    <name type="scientific">Synaphobranchus kaupii</name>
    <name type="common">Kaup's arrowtooth eel</name>
    <dbReference type="NCBI Taxonomy" id="118154"/>
    <lineage>
        <taxon>Eukaryota</taxon>
        <taxon>Metazoa</taxon>
        <taxon>Chordata</taxon>
        <taxon>Craniata</taxon>
        <taxon>Vertebrata</taxon>
        <taxon>Euteleostomi</taxon>
        <taxon>Actinopterygii</taxon>
        <taxon>Neopterygii</taxon>
        <taxon>Teleostei</taxon>
        <taxon>Anguilliformes</taxon>
        <taxon>Synaphobranchidae</taxon>
        <taxon>Synaphobranchus</taxon>
    </lineage>
</organism>
<evidence type="ECO:0000256" key="1">
    <source>
        <dbReference type="SAM" id="MobiDB-lite"/>
    </source>
</evidence>
<dbReference type="AlphaFoldDB" id="A0A9Q1IJ36"/>
<keyword evidence="3" id="KW-1185">Reference proteome</keyword>
<accession>A0A9Q1IJ36</accession>
<feature type="compositionally biased region" description="Low complexity" evidence="1">
    <location>
        <begin position="48"/>
        <end position="62"/>
    </location>
</feature>
<dbReference type="Proteomes" id="UP001152622">
    <property type="component" value="Chromosome 15"/>
</dbReference>
<protein>
    <submittedName>
        <fullName evidence="2">Uncharacterized protein</fullName>
    </submittedName>
</protein>
<sequence length="128" mass="13569">MQERRVETQAEIMILSLENATSHRGSDKSGRADLVENLNPGARASNKGDAGASGAWGSGRFSGESRAEVKDGNFPAARPEAGLAKPERAQSCQTRGACGEGRGFCSFSAQRTADDRRRGTIREAIAKS</sequence>
<feature type="region of interest" description="Disordered" evidence="1">
    <location>
        <begin position="17"/>
        <end position="89"/>
    </location>
</feature>
<reference evidence="2" key="1">
    <citation type="journal article" date="2023" name="Science">
        <title>Genome structures resolve the early diversification of teleost fishes.</title>
        <authorList>
            <person name="Parey E."/>
            <person name="Louis A."/>
            <person name="Montfort J."/>
            <person name="Bouchez O."/>
            <person name="Roques C."/>
            <person name="Iampietro C."/>
            <person name="Lluch J."/>
            <person name="Castinel A."/>
            <person name="Donnadieu C."/>
            <person name="Desvignes T."/>
            <person name="Floi Bucao C."/>
            <person name="Jouanno E."/>
            <person name="Wen M."/>
            <person name="Mejri S."/>
            <person name="Dirks R."/>
            <person name="Jansen H."/>
            <person name="Henkel C."/>
            <person name="Chen W.J."/>
            <person name="Zahm M."/>
            <person name="Cabau C."/>
            <person name="Klopp C."/>
            <person name="Thompson A.W."/>
            <person name="Robinson-Rechavi M."/>
            <person name="Braasch I."/>
            <person name="Lecointre G."/>
            <person name="Bobe J."/>
            <person name="Postlethwait J.H."/>
            <person name="Berthelot C."/>
            <person name="Roest Crollius H."/>
            <person name="Guiguen Y."/>
        </authorList>
    </citation>
    <scope>NUCLEOTIDE SEQUENCE</scope>
    <source>
        <strain evidence="2">WJC10195</strain>
    </source>
</reference>